<feature type="non-terminal residue" evidence="2">
    <location>
        <position position="171"/>
    </location>
</feature>
<evidence type="ECO:0000313" key="2">
    <source>
        <dbReference type="EMBL" id="KOB72134.1"/>
    </source>
</evidence>
<dbReference type="InterPro" id="IPR010736">
    <property type="entry name" value="SHIPPO-rpt"/>
</dbReference>
<sequence>MSPFMRRNAPEVKANLGPGSYDDDRDAFYDLTHRVKANLGPGSYDSDRDAFYDLTQGRRNASEVKANLGPGSYDSDRDAFYDLTHRHYSTVGLGPRSPRWTVKHEYQPPLRKPSRMDKVPQNCAPFNQTSKRKGLYASNDYPAIFLCRKHYSRLFKTCLSKFQGAKLADFT</sequence>
<dbReference type="EMBL" id="JTDY01002091">
    <property type="protein sequence ID" value="KOB72134.1"/>
    <property type="molecule type" value="Genomic_DNA"/>
</dbReference>
<organism evidence="2 3">
    <name type="scientific">Operophtera brumata</name>
    <name type="common">Winter moth</name>
    <name type="synonym">Phalaena brumata</name>
    <dbReference type="NCBI Taxonomy" id="104452"/>
    <lineage>
        <taxon>Eukaryota</taxon>
        <taxon>Metazoa</taxon>
        <taxon>Ecdysozoa</taxon>
        <taxon>Arthropoda</taxon>
        <taxon>Hexapoda</taxon>
        <taxon>Insecta</taxon>
        <taxon>Pterygota</taxon>
        <taxon>Neoptera</taxon>
        <taxon>Endopterygota</taxon>
        <taxon>Lepidoptera</taxon>
        <taxon>Glossata</taxon>
        <taxon>Ditrysia</taxon>
        <taxon>Geometroidea</taxon>
        <taxon>Geometridae</taxon>
        <taxon>Larentiinae</taxon>
        <taxon>Operophtera</taxon>
    </lineage>
</organism>
<dbReference type="Proteomes" id="UP000037510">
    <property type="component" value="Unassembled WGS sequence"/>
</dbReference>
<evidence type="ECO:0000256" key="1">
    <source>
        <dbReference type="SAM" id="MobiDB-lite"/>
    </source>
</evidence>
<keyword evidence="3" id="KW-1185">Reference proteome</keyword>
<dbReference type="AlphaFoldDB" id="A0A0L7L9S1"/>
<protein>
    <submittedName>
        <fullName evidence="2">Uncharacterized protein</fullName>
    </submittedName>
</protein>
<proteinExistence type="predicted"/>
<name>A0A0L7L9S1_OPEBR</name>
<feature type="region of interest" description="Disordered" evidence="1">
    <location>
        <begin position="1"/>
        <end position="23"/>
    </location>
</feature>
<dbReference type="Pfam" id="PF07004">
    <property type="entry name" value="SHIPPO-rpt"/>
    <property type="match status" value="2"/>
</dbReference>
<reference evidence="2 3" key="1">
    <citation type="journal article" date="2015" name="Genome Biol. Evol.">
        <title>The genome of winter moth (Operophtera brumata) provides a genomic perspective on sexual dimorphism and phenology.</title>
        <authorList>
            <person name="Derks M.F."/>
            <person name="Smit S."/>
            <person name="Salis L."/>
            <person name="Schijlen E."/>
            <person name="Bossers A."/>
            <person name="Mateman C."/>
            <person name="Pijl A.S."/>
            <person name="de Ridder D."/>
            <person name="Groenen M.A."/>
            <person name="Visser M.E."/>
            <person name="Megens H.J."/>
        </authorList>
    </citation>
    <scope>NUCLEOTIDE SEQUENCE [LARGE SCALE GENOMIC DNA]</scope>
    <source>
        <strain evidence="2">WM2013NL</strain>
        <tissue evidence="2">Head and thorax</tissue>
    </source>
</reference>
<gene>
    <name evidence="2" type="ORF">OBRU01_11183</name>
</gene>
<evidence type="ECO:0000313" key="3">
    <source>
        <dbReference type="Proteomes" id="UP000037510"/>
    </source>
</evidence>
<accession>A0A0L7L9S1</accession>
<comment type="caution">
    <text evidence="2">The sequence shown here is derived from an EMBL/GenBank/DDBJ whole genome shotgun (WGS) entry which is preliminary data.</text>
</comment>